<name>W6T6Q5_9LACO</name>
<organism evidence="2 3">
    <name type="scientific">Lactiplantibacillus fabifermentans T30PCM01</name>
    <dbReference type="NCBI Taxonomy" id="1400520"/>
    <lineage>
        <taxon>Bacteria</taxon>
        <taxon>Bacillati</taxon>
        <taxon>Bacillota</taxon>
        <taxon>Bacilli</taxon>
        <taxon>Lactobacillales</taxon>
        <taxon>Lactobacillaceae</taxon>
        <taxon>Lactiplantibacillus</taxon>
    </lineage>
</organism>
<evidence type="ECO:0000256" key="1">
    <source>
        <dbReference type="SAM" id="MobiDB-lite"/>
    </source>
</evidence>
<dbReference type="Proteomes" id="UP000019247">
    <property type="component" value="Unassembled WGS sequence"/>
</dbReference>
<evidence type="ECO:0000313" key="2">
    <source>
        <dbReference type="EMBL" id="ETY73794.1"/>
    </source>
</evidence>
<protein>
    <submittedName>
        <fullName evidence="2">Uncharacterized protein</fullName>
    </submittedName>
</protein>
<dbReference type="EMBL" id="AWWK01000049">
    <property type="protein sequence ID" value="ETY73794.1"/>
    <property type="molecule type" value="Genomic_DNA"/>
</dbReference>
<sequence>MANFTLKFVSCSDVGRPPCRNDWPAGWAGESLGPTFVTGSGVWPGGKAPSRPYFGSRSASQRLTNVRAAATQPQTQKKKHTTEVMCF</sequence>
<proteinExistence type="predicted"/>
<reference evidence="2 3" key="1">
    <citation type="journal article" date="2014" name="Genome Announc.">
        <title>Genome Sequence of Lactobacillus fabifermentans Strain T30PCM01, Isolated from Fermenting Grape Marc.</title>
        <authorList>
            <person name="Treu L."/>
            <person name="Vendramin V."/>
            <person name="Bovo B."/>
            <person name="Giacomini A."/>
            <person name="Corich V."/>
            <person name="Campanaro S."/>
        </authorList>
    </citation>
    <scope>NUCLEOTIDE SEQUENCE [LARGE SCALE GENOMIC DNA]</scope>
    <source>
        <strain evidence="2 3">T30PCM01</strain>
    </source>
</reference>
<feature type="region of interest" description="Disordered" evidence="1">
    <location>
        <begin position="64"/>
        <end position="87"/>
    </location>
</feature>
<dbReference type="HOGENOM" id="CLU_2479395_0_0_9"/>
<accession>W6T6Q5</accession>
<evidence type="ECO:0000313" key="3">
    <source>
        <dbReference type="Proteomes" id="UP000019247"/>
    </source>
</evidence>
<gene>
    <name evidence="2" type="ORF">LFAB_10540</name>
</gene>
<dbReference type="AlphaFoldDB" id="W6T6Q5"/>
<comment type="caution">
    <text evidence="2">The sequence shown here is derived from an EMBL/GenBank/DDBJ whole genome shotgun (WGS) entry which is preliminary data.</text>
</comment>